<dbReference type="EMBL" id="JAFBMS010000033">
    <property type="protein sequence ID" value="KAG9341708.1"/>
    <property type="molecule type" value="Genomic_DNA"/>
</dbReference>
<proteinExistence type="predicted"/>
<gene>
    <name evidence="1" type="ORF">JZ751_018772</name>
</gene>
<comment type="caution">
    <text evidence="1">The sequence shown here is derived from an EMBL/GenBank/DDBJ whole genome shotgun (WGS) entry which is preliminary data.</text>
</comment>
<reference evidence="1" key="1">
    <citation type="thesis" date="2021" institute="BYU ScholarsArchive" country="Provo, UT, USA">
        <title>Applications of and Algorithms for Genome Assembly and Genomic Analyses with an Emphasis on Marine Teleosts.</title>
        <authorList>
            <person name="Pickett B.D."/>
        </authorList>
    </citation>
    <scope>NUCLEOTIDE SEQUENCE</scope>
    <source>
        <strain evidence="1">HI-2016</strain>
    </source>
</reference>
<organism evidence="1 2">
    <name type="scientific">Albula glossodonta</name>
    <name type="common">roundjaw bonefish</name>
    <dbReference type="NCBI Taxonomy" id="121402"/>
    <lineage>
        <taxon>Eukaryota</taxon>
        <taxon>Metazoa</taxon>
        <taxon>Chordata</taxon>
        <taxon>Craniata</taxon>
        <taxon>Vertebrata</taxon>
        <taxon>Euteleostomi</taxon>
        <taxon>Actinopterygii</taxon>
        <taxon>Neopterygii</taxon>
        <taxon>Teleostei</taxon>
        <taxon>Albuliformes</taxon>
        <taxon>Albulidae</taxon>
        <taxon>Albula</taxon>
    </lineage>
</organism>
<keyword evidence="2" id="KW-1185">Reference proteome</keyword>
<dbReference type="AlphaFoldDB" id="A0A8T2NW44"/>
<protein>
    <submittedName>
        <fullName evidence="1">Uncharacterized protein</fullName>
    </submittedName>
</protein>
<dbReference type="Proteomes" id="UP000824540">
    <property type="component" value="Unassembled WGS sequence"/>
</dbReference>
<evidence type="ECO:0000313" key="1">
    <source>
        <dbReference type="EMBL" id="KAG9341708.1"/>
    </source>
</evidence>
<evidence type="ECO:0000313" key="2">
    <source>
        <dbReference type="Proteomes" id="UP000824540"/>
    </source>
</evidence>
<sequence>MSSCARSFASRSHTVGNLFSCDAERGTFYCASYPHRPQSPTSSHLTRNSCKLIQQLVQSYSTTAEGEGEEAPASNKEVEKQLSFKLQTELLSWLVTRALYIEYLTSCGARLALQGLRRTGW</sequence>
<accession>A0A8T2NW44</accession>
<name>A0A8T2NW44_9TELE</name>